<keyword evidence="5 6" id="KW-0620">Polyamine biosynthesis</keyword>
<evidence type="ECO:0000313" key="12">
    <source>
        <dbReference type="Proteomes" id="UP000095255"/>
    </source>
</evidence>
<evidence type="ECO:0000256" key="7">
    <source>
        <dbReference type="PROSITE-ProRule" id="PRU00354"/>
    </source>
</evidence>
<dbReference type="InterPro" id="IPR029063">
    <property type="entry name" value="SAM-dependent_MTases_sf"/>
</dbReference>
<dbReference type="InterPro" id="IPR030374">
    <property type="entry name" value="PABS"/>
</dbReference>
<dbReference type="InterPro" id="IPR001045">
    <property type="entry name" value="Spermi_synthase"/>
</dbReference>
<dbReference type="Gene3D" id="3.40.50.150">
    <property type="entry name" value="Vaccinia Virus protein VP39"/>
    <property type="match status" value="1"/>
</dbReference>
<feature type="binding site" evidence="6">
    <location>
        <position position="165"/>
    </location>
    <ligand>
        <name>S-methyl-5'-thioadenosine</name>
        <dbReference type="ChEBI" id="CHEBI:17509"/>
    </ligand>
</feature>
<evidence type="ECO:0000256" key="8">
    <source>
        <dbReference type="RuleBase" id="RU003836"/>
    </source>
</evidence>
<dbReference type="FunFam" id="3.40.50.150:FF:000056">
    <property type="entry name" value="Polyamine aminopropyltransferase"/>
    <property type="match status" value="1"/>
</dbReference>
<comment type="catalytic activity">
    <reaction evidence="6 9">
        <text>S-adenosyl 3-(methylsulfanyl)propylamine + putrescine = S-methyl-5'-thioadenosine + spermidine + H(+)</text>
        <dbReference type="Rhea" id="RHEA:12721"/>
        <dbReference type="ChEBI" id="CHEBI:15378"/>
        <dbReference type="ChEBI" id="CHEBI:17509"/>
        <dbReference type="ChEBI" id="CHEBI:57443"/>
        <dbReference type="ChEBI" id="CHEBI:57834"/>
        <dbReference type="ChEBI" id="CHEBI:326268"/>
        <dbReference type="EC" id="2.5.1.16"/>
    </reaction>
</comment>
<dbReference type="Pfam" id="PF01564">
    <property type="entry name" value="Spermine_synth"/>
    <property type="match status" value="1"/>
</dbReference>
<feature type="binding site" evidence="6">
    <location>
        <position position="109"/>
    </location>
    <ligand>
        <name>S-methyl-5'-thioadenosine</name>
        <dbReference type="ChEBI" id="CHEBI:17509"/>
    </ligand>
</feature>
<dbReference type="HAMAP" id="MF_00198">
    <property type="entry name" value="Spermidine_synth"/>
    <property type="match status" value="1"/>
</dbReference>
<evidence type="ECO:0000256" key="6">
    <source>
        <dbReference type="HAMAP-Rule" id="MF_00198"/>
    </source>
</evidence>
<dbReference type="SUPFAM" id="SSF53335">
    <property type="entry name" value="S-adenosyl-L-methionine-dependent methyltransferases"/>
    <property type="match status" value="1"/>
</dbReference>
<comment type="similarity">
    <text evidence="1 6 8">Belongs to the spermidine/spermine synthase family.</text>
</comment>
<organism evidence="11 12">
    <name type="scientific">Desulfuribacillus stibiiarsenatis</name>
    <dbReference type="NCBI Taxonomy" id="1390249"/>
    <lineage>
        <taxon>Bacteria</taxon>
        <taxon>Bacillati</taxon>
        <taxon>Bacillota</taxon>
        <taxon>Desulfuribacillia</taxon>
        <taxon>Desulfuribacillales</taxon>
        <taxon>Desulfuribacillaceae</taxon>
        <taxon>Desulfuribacillus</taxon>
    </lineage>
</organism>
<dbReference type="Proteomes" id="UP000095255">
    <property type="component" value="Unassembled WGS sequence"/>
</dbReference>
<dbReference type="EMBL" id="MJAT01000022">
    <property type="protein sequence ID" value="OEH85390.1"/>
    <property type="molecule type" value="Genomic_DNA"/>
</dbReference>
<comment type="function">
    <text evidence="6">Catalyzes the irreversible transfer of a propylamine group from the amino donor S-adenosylmethioninamine (decarboxy-AdoMet) to putrescine (1,4-diaminobutane) to yield spermidine.</text>
</comment>
<sequence length="278" mass="31371">MRMSEFWYTEKQTPNIGITLKISDIIHSEESEFQKVDVIETNQFGTMLVLDGMVMTTDKDEFVYHEMISHVAMNTHPNPKKVLVVGGGDGGAIREIIKYPSVVKAVLAEIDGRVIEVSKKYLPDIAAGLADPRVDVQVIDGIKHVQDLKDEYDIILVDSTEPIGPAEGLFAKTFYQSIYESLKEDGIMVAQTESPFFNNDLITRVFKDIESLFPITKLYLAHIPTYPSGVWSFTMGSKKYDPLQVPQEQLKTTNTKYYTPEIHKSVFALPKFVADLLK</sequence>
<evidence type="ECO:0000313" key="11">
    <source>
        <dbReference type="EMBL" id="OEH85390.1"/>
    </source>
</evidence>
<protein>
    <recommendedName>
        <fullName evidence="6">Polyamine aminopropyltransferase</fullName>
    </recommendedName>
    <alternativeName>
        <fullName evidence="6">Putrescine aminopropyltransferase</fullName>
        <shortName evidence="6">PAPT</shortName>
    </alternativeName>
    <alternativeName>
        <fullName evidence="6">Spermidine synthase</fullName>
        <shortName evidence="6">SPDS</shortName>
        <shortName evidence="6">SPDSY</shortName>
        <ecNumber evidence="6">2.5.1.16</ecNumber>
    </alternativeName>
</protein>
<dbReference type="PANTHER" id="PTHR11558:SF11">
    <property type="entry name" value="SPERMIDINE SYNTHASE"/>
    <property type="match status" value="1"/>
</dbReference>
<proteinExistence type="inferred from homology"/>
<keyword evidence="3 6" id="KW-0808">Transferase</keyword>
<evidence type="ECO:0000256" key="5">
    <source>
        <dbReference type="ARBA" id="ARBA00023115"/>
    </source>
</evidence>
<name>A0A1E5L5J6_9FIRM</name>
<dbReference type="PROSITE" id="PS51006">
    <property type="entry name" value="PABS_2"/>
    <property type="match status" value="1"/>
</dbReference>
<evidence type="ECO:0000256" key="1">
    <source>
        <dbReference type="ARBA" id="ARBA00007867"/>
    </source>
</evidence>
<evidence type="ECO:0000256" key="9">
    <source>
        <dbReference type="RuleBase" id="RU003837"/>
    </source>
</evidence>
<evidence type="ECO:0000256" key="3">
    <source>
        <dbReference type="ARBA" id="ARBA00022679"/>
    </source>
</evidence>
<dbReference type="GO" id="GO:0005829">
    <property type="term" value="C:cytosol"/>
    <property type="evidence" value="ECO:0007669"/>
    <property type="project" value="TreeGrafter"/>
</dbReference>
<evidence type="ECO:0000259" key="10">
    <source>
        <dbReference type="PROSITE" id="PS51006"/>
    </source>
</evidence>
<dbReference type="PANTHER" id="PTHR11558">
    <property type="entry name" value="SPERMIDINE/SPERMINE SYNTHASE"/>
    <property type="match status" value="1"/>
</dbReference>
<dbReference type="EC" id="2.5.1.16" evidence="6"/>
<keyword evidence="4 6" id="KW-0745">Spermidine biosynthesis</keyword>
<feature type="active site" description="Proton acceptor" evidence="6 7">
    <location>
        <position position="158"/>
    </location>
</feature>
<feature type="binding site" evidence="6">
    <location>
        <position position="65"/>
    </location>
    <ligand>
        <name>spermidine</name>
        <dbReference type="ChEBI" id="CHEBI:57834"/>
    </ligand>
</feature>
<comment type="caution">
    <text evidence="11">The sequence shown here is derived from an EMBL/GenBank/DDBJ whole genome shotgun (WGS) entry which is preliminary data.</text>
</comment>
<dbReference type="OrthoDB" id="9793120at2"/>
<feature type="domain" description="PABS" evidence="10">
    <location>
        <begin position="5"/>
        <end position="238"/>
    </location>
</feature>
<dbReference type="UniPathway" id="UPA00248">
    <property type="reaction ID" value="UER00314"/>
</dbReference>
<dbReference type="PROSITE" id="PS01330">
    <property type="entry name" value="PABS_1"/>
    <property type="match status" value="1"/>
</dbReference>
<dbReference type="GO" id="GO:0004766">
    <property type="term" value="F:spermidine synthase activity"/>
    <property type="evidence" value="ECO:0007669"/>
    <property type="project" value="UniProtKB-UniRule"/>
</dbReference>
<dbReference type="InterPro" id="IPR037163">
    <property type="entry name" value="Spermidine_synt_N_sf"/>
</dbReference>
<dbReference type="STRING" id="1390249.BHU72_04690"/>
<accession>A0A1E5L5J6</accession>
<dbReference type="GO" id="GO:0008295">
    <property type="term" value="P:spermidine biosynthetic process"/>
    <property type="evidence" value="ECO:0007669"/>
    <property type="project" value="UniProtKB-UniRule"/>
</dbReference>
<feature type="binding site" evidence="6">
    <location>
        <position position="89"/>
    </location>
    <ligand>
        <name>spermidine</name>
        <dbReference type="ChEBI" id="CHEBI:57834"/>
    </ligand>
</feature>
<comment type="subunit">
    <text evidence="6">Homodimer or homotetramer.</text>
</comment>
<evidence type="ECO:0000256" key="4">
    <source>
        <dbReference type="ARBA" id="ARBA00023066"/>
    </source>
</evidence>
<comment type="pathway">
    <text evidence="6">Amine and polyamine biosynthesis; spermidine biosynthesis; spermidine from putrescine: step 1/1.</text>
</comment>
<dbReference type="NCBIfam" id="TIGR00417">
    <property type="entry name" value="speE"/>
    <property type="match status" value="1"/>
</dbReference>
<reference evidence="11 12" key="1">
    <citation type="submission" date="2016-09" db="EMBL/GenBank/DDBJ databases">
        <title>Desulfuribacillus arsenicus sp. nov., an obligately anaerobic, dissimilatory arsenic- and antimonate-reducing bacterium isolated from anoxic sediments.</title>
        <authorList>
            <person name="Abin C.A."/>
            <person name="Hollibaugh J.T."/>
        </authorList>
    </citation>
    <scope>NUCLEOTIDE SEQUENCE [LARGE SCALE GENOMIC DNA]</scope>
    <source>
        <strain evidence="11 12">MLFW-2</strain>
    </source>
</reference>
<gene>
    <name evidence="6" type="primary">speE</name>
    <name evidence="11" type="ORF">BHU72_04690</name>
</gene>
<dbReference type="InterPro" id="IPR030373">
    <property type="entry name" value="PABS_CS"/>
</dbReference>
<feature type="binding site" evidence="6">
    <location>
        <begin position="140"/>
        <end position="141"/>
    </location>
    <ligand>
        <name>S-methyl-5'-thioadenosine</name>
        <dbReference type="ChEBI" id="CHEBI:17509"/>
    </ligand>
</feature>
<feature type="binding site" evidence="6">
    <location>
        <begin position="158"/>
        <end position="161"/>
    </location>
    <ligand>
        <name>spermidine</name>
        <dbReference type="ChEBI" id="CHEBI:57834"/>
    </ligand>
</feature>
<evidence type="ECO:0000256" key="2">
    <source>
        <dbReference type="ARBA" id="ARBA00022490"/>
    </source>
</evidence>
<dbReference type="Pfam" id="PF17284">
    <property type="entry name" value="Spermine_synt_N"/>
    <property type="match status" value="1"/>
</dbReference>
<keyword evidence="12" id="KW-1185">Reference proteome</keyword>
<dbReference type="AlphaFoldDB" id="A0A1E5L5J6"/>
<keyword evidence="2" id="KW-0963">Cytoplasm</keyword>
<dbReference type="NCBIfam" id="NF002010">
    <property type="entry name" value="PRK00811.1"/>
    <property type="match status" value="1"/>
</dbReference>
<dbReference type="InterPro" id="IPR035246">
    <property type="entry name" value="Spermidine_synt_N"/>
</dbReference>
<feature type="binding site" evidence="6">
    <location>
        <position position="34"/>
    </location>
    <ligand>
        <name>S-methyl-5'-thioadenosine</name>
        <dbReference type="ChEBI" id="CHEBI:17509"/>
    </ligand>
</feature>
<dbReference type="Gene3D" id="2.30.140.10">
    <property type="entry name" value="Spermidine synthase, tetramerisation domain"/>
    <property type="match status" value="1"/>
</dbReference>